<keyword evidence="11" id="KW-0175">Coiled coil</keyword>
<reference evidence="15 16" key="1">
    <citation type="journal article" date="2018" name="New Phytol.">
        <title>Phylogenomics of Endogonaceae and evolution of mycorrhizas within Mucoromycota.</title>
        <authorList>
            <person name="Chang Y."/>
            <person name="Desiro A."/>
            <person name="Na H."/>
            <person name="Sandor L."/>
            <person name="Lipzen A."/>
            <person name="Clum A."/>
            <person name="Barry K."/>
            <person name="Grigoriev I.V."/>
            <person name="Martin F.M."/>
            <person name="Stajich J.E."/>
            <person name="Smith M.E."/>
            <person name="Bonito G."/>
            <person name="Spatafora J.W."/>
        </authorList>
    </citation>
    <scope>NUCLEOTIDE SEQUENCE [LARGE SCALE GENOMIC DNA]</scope>
    <source>
        <strain evidence="15 16">AD002</strain>
    </source>
</reference>
<feature type="compositionally biased region" description="Polar residues" evidence="12">
    <location>
        <begin position="319"/>
        <end position="329"/>
    </location>
</feature>
<accession>A0A433Q9D5</accession>
<proteinExistence type="inferred from homology"/>
<evidence type="ECO:0000256" key="2">
    <source>
        <dbReference type="ARBA" id="ARBA00004496"/>
    </source>
</evidence>
<evidence type="ECO:0000256" key="7">
    <source>
        <dbReference type="ARBA" id="ARBA00023015"/>
    </source>
</evidence>
<dbReference type="PIRSF" id="PIRSF005290">
    <property type="entry name" value="NOT_su_3_5"/>
    <property type="match status" value="1"/>
</dbReference>
<evidence type="ECO:0000256" key="5">
    <source>
        <dbReference type="ARBA" id="ARBA00022491"/>
    </source>
</evidence>
<keyword evidence="10" id="KW-0010">Activator</keyword>
<feature type="domain" description="NOT2/NOT3/NOT5 C-terminal" evidence="14">
    <location>
        <begin position="675"/>
        <end position="790"/>
    </location>
</feature>
<evidence type="ECO:0000256" key="12">
    <source>
        <dbReference type="SAM" id="MobiDB-lite"/>
    </source>
</evidence>
<comment type="similarity">
    <text evidence="3 10">Belongs to the CNOT2/3/5 family.</text>
</comment>
<feature type="region of interest" description="Disordered" evidence="12">
    <location>
        <begin position="405"/>
        <end position="447"/>
    </location>
</feature>
<feature type="region of interest" description="Disordered" evidence="12">
    <location>
        <begin position="495"/>
        <end position="572"/>
    </location>
</feature>
<dbReference type="GO" id="GO:0006355">
    <property type="term" value="P:regulation of DNA-templated transcription"/>
    <property type="evidence" value="ECO:0007669"/>
    <property type="project" value="InterPro"/>
</dbReference>
<dbReference type="InterPro" id="IPR038635">
    <property type="entry name" value="CCR4-NOT_su2/3/5_C_sf"/>
</dbReference>
<dbReference type="InterPro" id="IPR040168">
    <property type="entry name" value="Not2/3/5"/>
</dbReference>
<keyword evidence="4 10" id="KW-0963">Cytoplasm</keyword>
<dbReference type="GO" id="GO:0005634">
    <property type="term" value="C:nucleus"/>
    <property type="evidence" value="ECO:0007669"/>
    <property type="project" value="UniProtKB-SubCell"/>
</dbReference>
<evidence type="ECO:0000256" key="11">
    <source>
        <dbReference type="SAM" id="Coils"/>
    </source>
</evidence>
<comment type="function">
    <text evidence="10">Acts as component of the CCR4-NOT core complex, which in the nucleus seems to be a general transcription factor, and in the cytoplasm the major mRNA deadenylase involved in mRNA turnover. The NOT protein subcomplex negatively regulates the basal and activated transcription of many genes. Preferentially affects TC-type TATA element-dependent transcription. Could directly or indirectly inhibit component(s) of the general transcription machinery.</text>
</comment>
<evidence type="ECO:0000256" key="10">
    <source>
        <dbReference type="PIRNR" id="PIRNR005290"/>
    </source>
</evidence>
<dbReference type="InterPro" id="IPR012270">
    <property type="entry name" value="CCR4-NOT_su3/5"/>
</dbReference>
<name>A0A433Q9D5_9FUNG</name>
<feature type="domain" description="CCR4-Not complex component Not N-terminal" evidence="13">
    <location>
        <begin position="3"/>
        <end position="231"/>
    </location>
</feature>
<dbReference type="GO" id="GO:0000932">
    <property type="term" value="C:P-body"/>
    <property type="evidence" value="ECO:0007669"/>
    <property type="project" value="UniProtKB-UniRule"/>
</dbReference>
<evidence type="ECO:0000259" key="13">
    <source>
        <dbReference type="Pfam" id="PF04065"/>
    </source>
</evidence>
<gene>
    <name evidence="15" type="ORF">BC938DRAFT_470820</name>
</gene>
<feature type="compositionally biased region" description="Low complexity" evidence="12">
    <location>
        <begin position="258"/>
        <end position="273"/>
    </location>
</feature>
<evidence type="ECO:0000256" key="1">
    <source>
        <dbReference type="ARBA" id="ARBA00004123"/>
    </source>
</evidence>
<keyword evidence="16" id="KW-1185">Reference proteome</keyword>
<feature type="compositionally biased region" description="Low complexity" evidence="12">
    <location>
        <begin position="407"/>
        <end position="426"/>
    </location>
</feature>
<dbReference type="GO" id="GO:0030015">
    <property type="term" value="C:CCR4-NOT core complex"/>
    <property type="evidence" value="ECO:0007669"/>
    <property type="project" value="UniProtKB-UniRule"/>
</dbReference>
<comment type="caution">
    <text evidence="15">The sequence shown here is derived from an EMBL/GenBank/DDBJ whole genome shotgun (WGS) entry which is preliminary data.</text>
</comment>
<evidence type="ECO:0000256" key="8">
    <source>
        <dbReference type="ARBA" id="ARBA00023163"/>
    </source>
</evidence>
<dbReference type="EMBL" id="RBNJ01010542">
    <property type="protein sequence ID" value="RUS26395.1"/>
    <property type="molecule type" value="Genomic_DNA"/>
</dbReference>
<dbReference type="Pfam" id="PF04065">
    <property type="entry name" value="Not3"/>
    <property type="match status" value="1"/>
</dbReference>
<dbReference type="PANTHER" id="PTHR23326">
    <property type="entry name" value="CCR4 NOT-RELATED"/>
    <property type="match status" value="1"/>
</dbReference>
<feature type="coiled-coil region" evidence="11">
    <location>
        <begin position="33"/>
        <end position="60"/>
    </location>
</feature>
<dbReference type="Gene3D" id="2.30.30.1020">
    <property type="entry name" value="CCR4-NOT complex subunit 2/3/5, C-terminal domain"/>
    <property type="match status" value="1"/>
</dbReference>
<keyword evidence="6" id="KW-0597">Phosphoprotein</keyword>
<dbReference type="GO" id="GO:0000289">
    <property type="term" value="P:nuclear-transcribed mRNA poly(A) tail shortening"/>
    <property type="evidence" value="ECO:0007669"/>
    <property type="project" value="UniProtKB-ARBA"/>
</dbReference>
<dbReference type="Proteomes" id="UP000274822">
    <property type="component" value="Unassembled WGS sequence"/>
</dbReference>
<feature type="compositionally biased region" description="Polar residues" evidence="12">
    <location>
        <begin position="541"/>
        <end position="559"/>
    </location>
</feature>
<keyword evidence="5 10" id="KW-0678">Repressor</keyword>
<evidence type="ECO:0000256" key="9">
    <source>
        <dbReference type="ARBA" id="ARBA00023242"/>
    </source>
</evidence>
<protein>
    <recommendedName>
        <fullName evidence="10">General negative regulator of transcription subunit</fullName>
    </recommendedName>
</protein>
<feature type="compositionally biased region" description="Low complexity" evidence="12">
    <location>
        <begin position="513"/>
        <end position="537"/>
    </location>
</feature>
<evidence type="ECO:0000313" key="16">
    <source>
        <dbReference type="Proteomes" id="UP000274822"/>
    </source>
</evidence>
<comment type="subcellular location">
    <subcellularLocation>
        <location evidence="2 10">Cytoplasm</location>
    </subcellularLocation>
    <subcellularLocation>
        <location evidence="1 10">Nucleus</location>
    </subcellularLocation>
</comment>
<organism evidence="15 16">
    <name type="scientific">Jimgerdemannia flammicorona</name>
    <dbReference type="NCBI Taxonomy" id="994334"/>
    <lineage>
        <taxon>Eukaryota</taxon>
        <taxon>Fungi</taxon>
        <taxon>Fungi incertae sedis</taxon>
        <taxon>Mucoromycota</taxon>
        <taxon>Mucoromycotina</taxon>
        <taxon>Endogonomycetes</taxon>
        <taxon>Endogonales</taxon>
        <taxon>Endogonaceae</taxon>
        <taxon>Jimgerdemannia</taxon>
    </lineage>
</organism>
<feature type="compositionally biased region" description="Low complexity" evidence="12">
    <location>
        <begin position="330"/>
        <end position="339"/>
    </location>
</feature>
<dbReference type="InterPro" id="IPR007207">
    <property type="entry name" value="Not_N"/>
</dbReference>
<evidence type="ECO:0000256" key="3">
    <source>
        <dbReference type="ARBA" id="ARBA00007682"/>
    </source>
</evidence>
<evidence type="ECO:0000256" key="6">
    <source>
        <dbReference type="ARBA" id="ARBA00022553"/>
    </source>
</evidence>
<keyword evidence="9 10" id="KW-0539">Nucleus</keyword>
<evidence type="ECO:0000259" key="14">
    <source>
        <dbReference type="Pfam" id="PF04153"/>
    </source>
</evidence>
<sequence length="796" mass="89277">MANRKLQTEIDRILKKVTEGVETFEGIFEKIQTTQMVNQKEKLEQDLKKEIKKLQRHRDQIKTWISSNEIKDKRALLDNRKLIESQMEKFKACEKEMKTKAYSKEGLSQSQKMDPKEKEKLETCDWVSNTVDELSRQMETAEAEVETLQGVVKKGRKDTAKAERLSQLEHMIDRHKWHTNRLELVLRLLENGQILTDKVVAIKDDVNYYVENNQDPEYEEYEMIYQDLNLEEEEELYGLANDDHQSDSEADENDVGVSASSSSSTRTAAESQSLPRTSQKELSVTVLKKDEEDGSIAAAKRAKDMEEAASPTAPRATLTKIQTSPNPQRTTSPTSSKPISPVYAKAAASNIFRATPLATTVPAVPSVPTVTKTSPVQPPATTSPAVRYAQAAAVAGIATLNGQEGNAVPALPTPSSSSSSTAPVTPDEAKQDLATTVAEQPSEPIKDAVDRVPLPAQLQPPESNVAVSYPTTTASAGVAPSPPVELMASLSIESQNTQFRGSPQPQPQPQLQPQPSVSPLQPSSPIPQQQLSAPQSPVALPSQSSLHSRLPSASQSFQVPPSRPQSQTPTPLFGAINELSKEDTIPEPPENRFPPSLSDLVSSFESVKDKGEYNNIASSMLGKDEIMYTHQMLDASFVNVPDAFDSERSVDSQVYLTYPAGLNLHLISRLLPKYYQPRNPYPVPSYYPQHPQQPPTATFDNPALFEKFDIDALFFIFYYQQGTYQQYLAARELKKQSWRFHKKYLTWFQRHEEPKIITDEYEQGTYIYFDYEGAWCQRKKTEFRFEYRFLEDADLM</sequence>
<keyword evidence="8 10" id="KW-0804">Transcription</keyword>
<keyword evidence="7 10" id="KW-0805">Transcription regulation</keyword>
<feature type="coiled-coil region" evidence="11">
    <location>
        <begin position="124"/>
        <end position="158"/>
    </location>
</feature>
<dbReference type="Pfam" id="PF04153">
    <property type="entry name" value="NOT2_3_5_C"/>
    <property type="match status" value="1"/>
</dbReference>
<evidence type="ECO:0000313" key="15">
    <source>
        <dbReference type="EMBL" id="RUS26395.1"/>
    </source>
</evidence>
<dbReference type="InterPro" id="IPR007282">
    <property type="entry name" value="NOT2/3/5_C"/>
</dbReference>
<evidence type="ECO:0000256" key="4">
    <source>
        <dbReference type="ARBA" id="ARBA00022490"/>
    </source>
</evidence>
<feature type="region of interest" description="Disordered" evidence="12">
    <location>
        <begin position="243"/>
        <end position="339"/>
    </location>
</feature>
<dbReference type="AlphaFoldDB" id="A0A433Q9D5"/>